<dbReference type="EnsemblMetazoa" id="AATE014656-RA">
    <property type="protein sequence ID" value="AATE014656-PA.1"/>
    <property type="gene ID" value="AATE014656"/>
</dbReference>
<evidence type="ECO:0000313" key="1">
    <source>
        <dbReference type="EnsemblMetazoa" id="AATE014656-PA.1"/>
    </source>
</evidence>
<accession>A0A182JAW5</accession>
<reference evidence="1" key="1">
    <citation type="submission" date="2022-08" db="UniProtKB">
        <authorList>
            <consortium name="EnsemblMetazoa"/>
        </authorList>
    </citation>
    <scope>IDENTIFICATION</scope>
    <source>
        <strain evidence="1">EBRO</strain>
    </source>
</reference>
<sequence length="487" mass="54485">MAARGQSGGTSSALVLDLQSLRQPATEIGIHHGEVLDRTLLEERRGVAQMTGDVVDQPLAGGIVQHAPIEDGRLGEVVLVARLDTLHVARHLPRRVLQLVRTRARVGSVERVREVVRRTALVVGAVHWTVALEVAGGHAVRAVHRQHQVVGAHSVAVGVSVREQARLQHLVRRRFDAGHQVGRRERGLLHLGEVVARVAIEHHAADGDQRELALRPHLGQIERIERHLLGLLERHHLELERPAGEVLLRDRVVQIADAVVRIGSGQLVGARHVHVLNALIRLEVELAVHRLALGVDQLERVRTVPVHEPVAVRDAAVREQEHHLMRRFRAQRDKVPEHVRILQVRRRVALLRVDEAREQHRIADEEYWRVVAHHIPHAVVGVELDGETARIAGRVGRAALTADGREAYGERRLLADRLKYLRRTVLRDVVRHLEVAEGAGALGVDHTLRNALAVEVGQLVDQVHVLQQDRAARAHRLRGRLRTDRAR</sequence>
<dbReference type="AlphaFoldDB" id="A0A182JAW5"/>
<organism evidence="1">
    <name type="scientific">Anopheles atroparvus</name>
    <name type="common">European mosquito</name>
    <dbReference type="NCBI Taxonomy" id="41427"/>
    <lineage>
        <taxon>Eukaryota</taxon>
        <taxon>Metazoa</taxon>
        <taxon>Ecdysozoa</taxon>
        <taxon>Arthropoda</taxon>
        <taxon>Hexapoda</taxon>
        <taxon>Insecta</taxon>
        <taxon>Pterygota</taxon>
        <taxon>Neoptera</taxon>
        <taxon>Endopterygota</taxon>
        <taxon>Diptera</taxon>
        <taxon>Nematocera</taxon>
        <taxon>Culicoidea</taxon>
        <taxon>Culicidae</taxon>
        <taxon>Anophelinae</taxon>
        <taxon>Anopheles</taxon>
    </lineage>
</organism>
<dbReference type="VEuPathDB" id="VectorBase:AATE014656"/>
<protein>
    <submittedName>
        <fullName evidence="1">Uncharacterized protein</fullName>
    </submittedName>
</protein>
<name>A0A182JAW5_ANOAO</name>
<proteinExistence type="predicted"/>